<accession>A0A517PCX4</accession>
<reference evidence="3 4" key="1">
    <citation type="submission" date="2019-02" db="EMBL/GenBank/DDBJ databases">
        <title>Deep-cultivation of Planctomycetes and their phenomic and genomic characterization uncovers novel biology.</title>
        <authorList>
            <person name="Wiegand S."/>
            <person name="Jogler M."/>
            <person name="Boedeker C."/>
            <person name="Pinto D."/>
            <person name="Vollmers J."/>
            <person name="Rivas-Marin E."/>
            <person name="Kohn T."/>
            <person name="Peeters S.H."/>
            <person name="Heuer A."/>
            <person name="Rast P."/>
            <person name="Oberbeckmann S."/>
            <person name="Bunk B."/>
            <person name="Jeske O."/>
            <person name="Meyerdierks A."/>
            <person name="Storesund J.E."/>
            <person name="Kallscheuer N."/>
            <person name="Luecker S."/>
            <person name="Lage O.M."/>
            <person name="Pohl T."/>
            <person name="Merkel B.J."/>
            <person name="Hornburger P."/>
            <person name="Mueller R.-W."/>
            <person name="Bruemmer F."/>
            <person name="Labrenz M."/>
            <person name="Spormann A.M."/>
            <person name="Op den Camp H."/>
            <person name="Overmann J."/>
            <person name="Amann R."/>
            <person name="Jetten M.S.M."/>
            <person name="Mascher T."/>
            <person name="Medema M.H."/>
            <person name="Devos D.P."/>
            <person name="Kaster A.-K."/>
            <person name="Ovreas L."/>
            <person name="Rohde M."/>
            <person name="Galperin M.Y."/>
            <person name="Jogler C."/>
        </authorList>
    </citation>
    <scope>NUCLEOTIDE SEQUENCE [LARGE SCALE GENOMIC DNA]</scope>
    <source>
        <strain evidence="3 4">CA12</strain>
    </source>
</reference>
<name>A0A517PCX4_9PLAN</name>
<dbReference type="EMBL" id="CP036265">
    <property type="protein sequence ID" value="QDT17227.1"/>
    <property type="molecule type" value="Genomic_DNA"/>
</dbReference>
<feature type="compositionally biased region" description="Acidic residues" evidence="2">
    <location>
        <begin position="61"/>
        <end position="70"/>
    </location>
</feature>
<evidence type="ECO:0000313" key="3">
    <source>
        <dbReference type="EMBL" id="QDT17227.1"/>
    </source>
</evidence>
<keyword evidence="4" id="KW-1185">Reference proteome</keyword>
<evidence type="ECO:0000256" key="2">
    <source>
        <dbReference type="SAM" id="MobiDB-lite"/>
    </source>
</evidence>
<dbReference type="OrthoDB" id="291546at2"/>
<feature type="coiled-coil region" evidence="1">
    <location>
        <begin position="178"/>
        <end position="243"/>
    </location>
</feature>
<dbReference type="KEGG" id="acaf:CA12_33400"/>
<evidence type="ECO:0000313" key="4">
    <source>
        <dbReference type="Proteomes" id="UP000318741"/>
    </source>
</evidence>
<evidence type="ECO:0000256" key="1">
    <source>
        <dbReference type="SAM" id="Coils"/>
    </source>
</evidence>
<dbReference type="AlphaFoldDB" id="A0A517PCX4"/>
<protein>
    <recommendedName>
        <fullName evidence="5">Outer membrane porin HofQ</fullName>
    </recommendedName>
</protein>
<dbReference type="RefSeq" id="WP_145360117.1">
    <property type="nucleotide sequence ID" value="NZ_CP036265.1"/>
</dbReference>
<proteinExistence type="predicted"/>
<feature type="compositionally biased region" description="Gly residues" evidence="2">
    <location>
        <begin position="492"/>
        <end position="512"/>
    </location>
</feature>
<dbReference type="Proteomes" id="UP000318741">
    <property type="component" value="Chromosome"/>
</dbReference>
<feature type="region of interest" description="Disordered" evidence="2">
    <location>
        <begin position="492"/>
        <end position="533"/>
    </location>
</feature>
<sequence>MSLRSRRPLPGLSSPVFGLPRLVRRALPLAFAAAVVALPAASGQDGLAAPLEQQELEAELGDTDQTDEIFDDGKERDVPNVTGTLGDPASEDRFSGDPQTAQDADVDLITRDASAARDIVAQSFDRQVVRTEQLATAVGQAIDATRTYAARNPDLAIVELKQALLSVQTAEDVNPVVRAQLERQLEAEIQQSRNLSIQAAENRLLVQVRESEEIAALRALEALRTEEENLEQLIDQVRASIDDAVHGDDFAYEEAEDFARAAVNLRPGNMPATAAVFTSEAAGQLNKAFRLRSIRNDRFLETLYQVELSHVPFPDEPPVRFPAASVWEELSRRRKARYSAVSLQADSAAEERIRSALDQPTSLAGLRPGDTLAEALDTLAGIHEITILPDTPRLELEGVDLRDLPLENPPVLEGVKLKSALKLLLESVTDVPLTYIVEDEVMKITTVDYAEEKLFTRVYPVGDLVIPIISGGLGGGLGQAVGGGMGGQGGGMGGQGGGGFGGQGGGGFGGGAFSLPPENLRTQDGADAEKKSR</sequence>
<organism evidence="3 4">
    <name type="scientific">Alienimonas californiensis</name>
    <dbReference type="NCBI Taxonomy" id="2527989"/>
    <lineage>
        <taxon>Bacteria</taxon>
        <taxon>Pseudomonadati</taxon>
        <taxon>Planctomycetota</taxon>
        <taxon>Planctomycetia</taxon>
        <taxon>Planctomycetales</taxon>
        <taxon>Planctomycetaceae</taxon>
        <taxon>Alienimonas</taxon>
    </lineage>
</organism>
<keyword evidence="1" id="KW-0175">Coiled coil</keyword>
<feature type="region of interest" description="Disordered" evidence="2">
    <location>
        <begin position="61"/>
        <end position="101"/>
    </location>
</feature>
<gene>
    <name evidence="3" type="ORF">CA12_33400</name>
</gene>
<evidence type="ECO:0008006" key="5">
    <source>
        <dbReference type="Google" id="ProtNLM"/>
    </source>
</evidence>